<accession>A0A556MT21</accession>
<protein>
    <submittedName>
        <fullName evidence="2">Glycosyltransferase family 4 protein</fullName>
    </submittedName>
</protein>
<dbReference type="PANTHER" id="PTHR45947">
    <property type="entry name" value="SULFOQUINOVOSYL TRANSFERASE SQD2"/>
    <property type="match status" value="1"/>
</dbReference>
<feature type="domain" description="Glycosyl transferase family 1" evidence="1">
    <location>
        <begin position="216"/>
        <end position="361"/>
    </location>
</feature>
<dbReference type="Gene3D" id="3.40.50.2000">
    <property type="entry name" value="Glycogen Phosphorylase B"/>
    <property type="match status" value="1"/>
</dbReference>
<keyword evidence="3" id="KW-1185">Reference proteome</keyword>
<dbReference type="RefSeq" id="WP_144246638.1">
    <property type="nucleotide sequence ID" value="NZ_VLPK01000001.1"/>
</dbReference>
<dbReference type="InterPro" id="IPR050194">
    <property type="entry name" value="Glycosyltransferase_grp1"/>
</dbReference>
<proteinExistence type="predicted"/>
<keyword evidence="2" id="KW-0808">Transferase</keyword>
<dbReference type="AlphaFoldDB" id="A0A556MT21"/>
<evidence type="ECO:0000313" key="3">
    <source>
        <dbReference type="Proteomes" id="UP000318733"/>
    </source>
</evidence>
<gene>
    <name evidence="2" type="ORF">FO440_02460</name>
</gene>
<sequence length="399" mass="45593">MKIIFLGGLFPDKYRKEIEQKSSGVIQYAADALQWNMIRGLDDFVNDLTIVNLPYIGSYPTRYKEINTSGFEFSHKPGANDINVAFNNLSLYKLYSRYINAKKALKKKITQGNEVVVIYSMHLPFIKAAVALKKNNPNLKICLVVPDLPEFMGGGQNIFYTIFKKIEKVFIDKALLKINFFVILSKHMKEALNIGARPWVCVEGIAGSIDFGEKVFPETKDIFYSGTLAKQYGIVNLLNAFKKIQNKNYRLIICGAGEAQSDIEAMAKLDSRIIFMGQLPRERILELQKKATVLVNPRTSEGEFTKYSFPSKTMEYLASGTACILHRLEGIPEEYFDFCFVAEKQDFEGLYETLIYVCEKDKSELYEFGAKAQQFILNEKSAHRQSEKIYLMLKKYTNV</sequence>
<reference evidence="2 3" key="1">
    <citation type="submission" date="2019-07" db="EMBL/GenBank/DDBJ databases">
        <authorList>
            <person name="Huq M.A."/>
        </authorList>
    </citation>
    <scope>NUCLEOTIDE SEQUENCE [LARGE SCALE GENOMIC DNA]</scope>
    <source>
        <strain evidence="2 3">MAH-19</strain>
    </source>
</reference>
<dbReference type="EMBL" id="VLPK01000001">
    <property type="protein sequence ID" value="TSJ43073.1"/>
    <property type="molecule type" value="Genomic_DNA"/>
</dbReference>
<dbReference type="PANTHER" id="PTHR45947:SF15">
    <property type="entry name" value="TEICHURONIC ACID BIOSYNTHESIS GLYCOSYLTRANSFERASE TUAC-RELATED"/>
    <property type="match status" value="1"/>
</dbReference>
<dbReference type="InterPro" id="IPR001296">
    <property type="entry name" value="Glyco_trans_1"/>
</dbReference>
<dbReference type="Proteomes" id="UP000318733">
    <property type="component" value="Unassembled WGS sequence"/>
</dbReference>
<dbReference type="OrthoDB" id="9790710at2"/>
<name>A0A556MT21_9SPHI</name>
<dbReference type="SUPFAM" id="SSF53756">
    <property type="entry name" value="UDP-Glycosyltransferase/glycogen phosphorylase"/>
    <property type="match status" value="1"/>
</dbReference>
<dbReference type="Pfam" id="PF00534">
    <property type="entry name" value="Glycos_transf_1"/>
    <property type="match status" value="1"/>
</dbReference>
<comment type="caution">
    <text evidence="2">The sequence shown here is derived from an EMBL/GenBank/DDBJ whole genome shotgun (WGS) entry which is preliminary data.</text>
</comment>
<evidence type="ECO:0000259" key="1">
    <source>
        <dbReference type="Pfam" id="PF00534"/>
    </source>
</evidence>
<dbReference type="GO" id="GO:0016757">
    <property type="term" value="F:glycosyltransferase activity"/>
    <property type="evidence" value="ECO:0007669"/>
    <property type="project" value="InterPro"/>
</dbReference>
<organism evidence="2 3">
    <name type="scientific">Mucilaginibacter corticis</name>
    <dbReference type="NCBI Taxonomy" id="2597670"/>
    <lineage>
        <taxon>Bacteria</taxon>
        <taxon>Pseudomonadati</taxon>
        <taxon>Bacteroidota</taxon>
        <taxon>Sphingobacteriia</taxon>
        <taxon>Sphingobacteriales</taxon>
        <taxon>Sphingobacteriaceae</taxon>
        <taxon>Mucilaginibacter</taxon>
    </lineage>
</organism>
<evidence type="ECO:0000313" key="2">
    <source>
        <dbReference type="EMBL" id="TSJ43073.1"/>
    </source>
</evidence>